<dbReference type="Proteomes" id="UP000521872">
    <property type="component" value="Unassembled WGS sequence"/>
</dbReference>
<dbReference type="InterPro" id="IPR050360">
    <property type="entry name" value="MFS_Sugar_Transporters"/>
</dbReference>
<evidence type="ECO:0000256" key="2">
    <source>
        <dbReference type="ARBA" id="ARBA00010992"/>
    </source>
</evidence>
<feature type="transmembrane region" description="Helical" evidence="9">
    <location>
        <begin position="640"/>
        <end position="661"/>
    </location>
</feature>
<protein>
    <recommendedName>
        <fullName evidence="10">Major facilitator superfamily (MFS) profile domain-containing protein</fullName>
    </recommendedName>
</protein>
<feature type="transmembrane region" description="Helical" evidence="9">
    <location>
        <begin position="962"/>
        <end position="984"/>
    </location>
</feature>
<comment type="caution">
    <text evidence="11">The sequence shown here is derived from an EMBL/GenBank/DDBJ whole genome shotgun (WGS) entry which is preliminary data.</text>
</comment>
<proteinExistence type="inferred from homology"/>
<organism evidence="11 12">
    <name type="scientific">Agrocybe pediades</name>
    <dbReference type="NCBI Taxonomy" id="84607"/>
    <lineage>
        <taxon>Eukaryota</taxon>
        <taxon>Fungi</taxon>
        <taxon>Dikarya</taxon>
        <taxon>Basidiomycota</taxon>
        <taxon>Agaricomycotina</taxon>
        <taxon>Agaricomycetes</taxon>
        <taxon>Agaricomycetidae</taxon>
        <taxon>Agaricales</taxon>
        <taxon>Agaricineae</taxon>
        <taxon>Strophariaceae</taxon>
        <taxon>Agrocybe</taxon>
    </lineage>
</organism>
<feature type="transmembrane region" description="Helical" evidence="9">
    <location>
        <begin position="286"/>
        <end position="310"/>
    </location>
</feature>
<feature type="domain" description="Major facilitator superfamily (MFS) profile" evidence="10">
    <location>
        <begin position="32"/>
        <end position="473"/>
    </location>
</feature>
<dbReference type="PROSITE" id="PS50850">
    <property type="entry name" value="MFS"/>
    <property type="match status" value="2"/>
</dbReference>
<feature type="transmembrane region" description="Helical" evidence="9">
    <location>
        <begin position="836"/>
        <end position="857"/>
    </location>
</feature>
<feature type="region of interest" description="Disordered" evidence="8">
    <location>
        <begin position="1053"/>
        <end position="1073"/>
    </location>
</feature>
<feature type="transmembrane region" description="Helical" evidence="9">
    <location>
        <begin position="421"/>
        <end position="442"/>
    </location>
</feature>
<dbReference type="NCBIfam" id="TIGR00879">
    <property type="entry name" value="SP"/>
    <property type="match status" value="1"/>
</dbReference>
<keyword evidence="3" id="KW-0813">Transport</keyword>
<evidence type="ECO:0000256" key="4">
    <source>
        <dbReference type="ARBA" id="ARBA00022692"/>
    </source>
</evidence>
<evidence type="ECO:0000313" key="11">
    <source>
        <dbReference type="EMBL" id="KAF4613642.1"/>
    </source>
</evidence>
<feature type="transmembrane region" description="Helical" evidence="9">
    <location>
        <begin position="935"/>
        <end position="956"/>
    </location>
</feature>
<dbReference type="InterPro" id="IPR003663">
    <property type="entry name" value="Sugar/inositol_transpt"/>
</dbReference>
<evidence type="ECO:0000259" key="10">
    <source>
        <dbReference type="PROSITE" id="PS50850"/>
    </source>
</evidence>
<feature type="transmembrane region" description="Helical" evidence="9">
    <location>
        <begin position="800"/>
        <end position="824"/>
    </location>
</feature>
<feature type="transmembrane region" description="Helical" evidence="9">
    <location>
        <begin position="681"/>
        <end position="699"/>
    </location>
</feature>
<feature type="transmembrane region" description="Helical" evidence="9">
    <location>
        <begin position="385"/>
        <end position="409"/>
    </location>
</feature>
<dbReference type="Gene3D" id="1.20.1250.20">
    <property type="entry name" value="MFS general substrate transporter like domains"/>
    <property type="match status" value="2"/>
</dbReference>
<dbReference type="PROSITE" id="PS00216">
    <property type="entry name" value="SUGAR_TRANSPORT_1"/>
    <property type="match status" value="2"/>
</dbReference>
<evidence type="ECO:0000256" key="8">
    <source>
        <dbReference type="SAM" id="MobiDB-lite"/>
    </source>
</evidence>
<comment type="subcellular location">
    <subcellularLocation>
        <location evidence="1">Membrane</location>
        <topology evidence="1">Multi-pass membrane protein</topology>
    </subcellularLocation>
</comment>
<feature type="domain" description="Major facilitator superfamily (MFS) profile" evidence="10">
    <location>
        <begin position="546"/>
        <end position="987"/>
    </location>
</feature>
<feature type="transmembrane region" description="Helical" evidence="9">
    <location>
        <begin position="541"/>
        <end position="564"/>
    </location>
</feature>
<keyword evidence="4 9" id="KW-0812">Transmembrane</keyword>
<name>A0A8H4QNN7_9AGAR</name>
<accession>A0A8H4QNN7</accession>
<evidence type="ECO:0000313" key="12">
    <source>
        <dbReference type="Proteomes" id="UP000521872"/>
    </source>
</evidence>
<evidence type="ECO:0000256" key="1">
    <source>
        <dbReference type="ARBA" id="ARBA00004141"/>
    </source>
</evidence>
<comment type="similarity">
    <text evidence="2">Belongs to the major facilitator superfamily. Sugar transporter (TC 2.A.1.1) family.</text>
</comment>
<dbReference type="InterPro" id="IPR036259">
    <property type="entry name" value="MFS_trans_sf"/>
</dbReference>
<evidence type="ECO:0000256" key="3">
    <source>
        <dbReference type="ARBA" id="ARBA00022448"/>
    </source>
</evidence>
<evidence type="ECO:0000256" key="9">
    <source>
        <dbReference type="SAM" id="Phobius"/>
    </source>
</evidence>
<feature type="transmembrane region" description="Helical" evidence="9">
    <location>
        <begin position="448"/>
        <end position="470"/>
    </location>
</feature>
<comment type="catalytic activity">
    <reaction evidence="7">
        <text>myo-inositol(out) + H(+)(out) = myo-inositol(in) + H(+)(in)</text>
        <dbReference type="Rhea" id="RHEA:60364"/>
        <dbReference type="ChEBI" id="CHEBI:15378"/>
        <dbReference type="ChEBI" id="CHEBI:17268"/>
    </reaction>
</comment>
<feature type="transmembrane region" description="Helical" evidence="9">
    <location>
        <begin position="711"/>
        <end position="727"/>
    </location>
</feature>
<feature type="transmembrane region" description="Helical" evidence="9">
    <location>
        <begin position="899"/>
        <end position="923"/>
    </location>
</feature>
<keyword evidence="5 9" id="KW-1133">Transmembrane helix</keyword>
<dbReference type="InterPro" id="IPR020846">
    <property type="entry name" value="MFS_dom"/>
</dbReference>
<feature type="transmembrane region" description="Helical" evidence="9">
    <location>
        <begin position="584"/>
        <end position="602"/>
    </location>
</feature>
<feature type="transmembrane region" description="Helical" evidence="9">
    <location>
        <begin position="864"/>
        <end position="887"/>
    </location>
</feature>
<gene>
    <name evidence="11" type="ORF">D9613_007817</name>
</gene>
<feature type="transmembrane region" description="Helical" evidence="9">
    <location>
        <begin position="26"/>
        <end position="45"/>
    </location>
</feature>
<dbReference type="PANTHER" id="PTHR48022">
    <property type="entry name" value="PLASTIDIC GLUCOSE TRANSPORTER 4"/>
    <property type="match status" value="1"/>
</dbReference>
<dbReference type="FunFam" id="1.20.1250.20:FF:000117">
    <property type="entry name" value="MFS hexose transporter"/>
    <property type="match status" value="2"/>
</dbReference>
<dbReference type="GO" id="GO:0005351">
    <property type="term" value="F:carbohydrate:proton symporter activity"/>
    <property type="evidence" value="ECO:0007669"/>
    <property type="project" value="TreeGrafter"/>
</dbReference>
<feature type="transmembrane region" description="Helical" evidence="9">
    <location>
        <begin position="350"/>
        <end position="373"/>
    </location>
</feature>
<sequence length="1073" mass="119678">MPPSTEGQWSVLDYIYKGAWYKNRGILTLNILLLIPLMTSVANGLDSSLVNGLQISPDWQDYFHEPRGKTLGLINSAQFLGNLTSLPFTPFFSDTLGRRATLFIGAILMCLGVGLQAAAWSVPMFIGARYTIGFGLSFCQNAAPLLLIELAYPTHRGRITATFNSCWYLGSVISAWVCFGAFDHADGSQWSWRVPTLVQAACPLAQLLSVWFMPESPRWLVSKGRESKAASVLAQYHAHGSDENDPLVMFEMAQIRHAIRMEEEINKSTSYWSLFSTPGNRKRMRLIMAIAVFSQWSGNGLVSYYINLVLEGVGVTRTETKAIINGCLQLFNFVVAIAAAMLVDVAGRRPLFLISNSGMLAAFSAWTITTALYNSKHNVAAAKATIPLIFIFFFFYDVAYTPILVAYTLEILPFKVRAKGFAVMNLTTMATVAFNQFVNPWALAAMNWWYYLVYCGWLFVELAFVFFYIIETKGRTLEETAALFDGVQQPQDLVAMGGEAATMTIRNTQSIVLPDTDSEVLRGGANKDEEYYKMETRYRILLLNLCLLTPLLTSVANGLDSSLVNGLQILPQWQEYFGQPRGKILGVINSAQFLGNLTGLPFTPYLSDGLGRRAALFIGSLLMLVGVAVQAAAWDVPMLIGARFAIGLGLSFCQNASPLLLIELAYPTQRGSITSMFNSSWYFGSIISAWVCFGAYQHAGENQWSWRVPTLVQAICPLIQIVSVWFIPESPRWLVSKGRESKAASVLAKYHARGRDERDPLVTFEMAQIRHAIRLEEEINMSTSYLSLFSTPGNRKRMRIIMAIAVFSQWSGNGLVSYYINIVLEGVGVTDTETKAIINGCLQIFNLVIAFCAAMLVDVAGRRPLFLISNSGMLITFCGWTITTALYNSLHITVAAKATIPLIFAFYFFYDLAYTPMLVAYTLEILPYRVRAKGFAIMNLSLMATVAFNQFVNPWALDAIKWWYYIVYCGWLAFELAFVIFFVVETKGRTLEETAALFDGEAQPADLVAMGGDAADITMRLSRGAVVPEPVEEEPVSPSQEKYTEYYEMKKRYRESDTTATSSDLNHPRLYYN</sequence>
<keyword evidence="6 9" id="KW-0472">Membrane</keyword>
<reference evidence="11 12" key="1">
    <citation type="submission" date="2019-12" db="EMBL/GenBank/DDBJ databases">
        <authorList>
            <person name="Floudas D."/>
            <person name="Bentzer J."/>
            <person name="Ahren D."/>
            <person name="Johansson T."/>
            <person name="Persson P."/>
            <person name="Tunlid A."/>
        </authorList>
    </citation>
    <scope>NUCLEOTIDE SEQUENCE [LARGE SCALE GENOMIC DNA]</scope>
    <source>
        <strain evidence="11 12">CBS 102.39</strain>
    </source>
</reference>
<feature type="transmembrane region" description="Helical" evidence="9">
    <location>
        <begin position="322"/>
        <end position="343"/>
    </location>
</feature>
<evidence type="ECO:0000256" key="5">
    <source>
        <dbReference type="ARBA" id="ARBA00022989"/>
    </source>
</evidence>
<dbReference type="PANTHER" id="PTHR48022:SF64">
    <property type="entry name" value="MAJOR FACILITATOR SUPERFAMILY (MFS) PROFILE DOMAIN-CONTAINING PROTEIN"/>
    <property type="match status" value="1"/>
</dbReference>
<dbReference type="InterPro" id="IPR005829">
    <property type="entry name" value="Sugar_transporter_CS"/>
</dbReference>
<dbReference type="AlphaFoldDB" id="A0A8H4QNN7"/>
<dbReference type="EMBL" id="JAACJL010000045">
    <property type="protein sequence ID" value="KAF4613642.1"/>
    <property type="molecule type" value="Genomic_DNA"/>
</dbReference>
<dbReference type="Pfam" id="PF00083">
    <property type="entry name" value="Sugar_tr"/>
    <property type="match status" value="2"/>
</dbReference>
<dbReference type="SUPFAM" id="SSF103473">
    <property type="entry name" value="MFS general substrate transporter"/>
    <property type="match status" value="2"/>
</dbReference>
<dbReference type="GO" id="GO:0016020">
    <property type="term" value="C:membrane"/>
    <property type="evidence" value="ECO:0007669"/>
    <property type="project" value="UniProtKB-SubCell"/>
</dbReference>
<feature type="transmembrane region" description="Helical" evidence="9">
    <location>
        <begin position="102"/>
        <end position="126"/>
    </location>
</feature>
<feature type="transmembrane region" description="Helical" evidence="9">
    <location>
        <begin position="614"/>
        <end position="634"/>
    </location>
</feature>
<evidence type="ECO:0000256" key="6">
    <source>
        <dbReference type="ARBA" id="ARBA00023136"/>
    </source>
</evidence>
<dbReference type="InterPro" id="IPR005828">
    <property type="entry name" value="MFS_sugar_transport-like"/>
</dbReference>
<evidence type="ECO:0000256" key="7">
    <source>
        <dbReference type="ARBA" id="ARBA00049119"/>
    </source>
</evidence>
<keyword evidence="12" id="KW-1185">Reference proteome</keyword>